<dbReference type="AlphaFoldDB" id="A0A327JML6"/>
<reference evidence="1 2" key="1">
    <citation type="submission" date="2017-07" db="EMBL/GenBank/DDBJ databases">
        <title>Draft Genome Sequences of Select Purple Nonsulfur Bacteria.</title>
        <authorList>
            <person name="Lasarre B."/>
            <person name="Mckinlay J.B."/>
        </authorList>
    </citation>
    <scope>NUCLEOTIDE SEQUENCE [LARGE SCALE GENOMIC DNA]</scope>
    <source>
        <strain evidence="1 2">DSM 11907</strain>
    </source>
</reference>
<sequence>MTITVSLEALIELCRLTDRRPLLARAQANTEMPSDVLLDYSVVYALWPDAAEPAGYGLLMVEGFDHYVPGAMENVGVFMCRDRAEAAAWFDLAHPAKTPEKAQALAA</sequence>
<name>A0A327JML6_9BRAD</name>
<evidence type="ECO:0000313" key="1">
    <source>
        <dbReference type="EMBL" id="RAI27577.1"/>
    </source>
</evidence>
<dbReference type="Proteomes" id="UP000248863">
    <property type="component" value="Unassembled WGS sequence"/>
</dbReference>
<dbReference type="EMBL" id="NPEU01000823">
    <property type="protein sequence ID" value="RAI27577.1"/>
    <property type="molecule type" value="Genomic_DNA"/>
</dbReference>
<evidence type="ECO:0000313" key="2">
    <source>
        <dbReference type="Proteomes" id="UP000248863"/>
    </source>
</evidence>
<organism evidence="1 2">
    <name type="scientific">Rhodoplanes elegans</name>
    <dbReference type="NCBI Taxonomy" id="29408"/>
    <lineage>
        <taxon>Bacteria</taxon>
        <taxon>Pseudomonadati</taxon>
        <taxon>Pseudomonadota</taxon>
        <taxon>Alphaproteobacteria</taxon>
        <taxon>Hyphomicrobiales</taxon>
        <taxon>Nitrobacteraceae</taxon>
        <taxon>Rhodoplanes</taxon>
    </lineage>
</organism>
<protein>
    <submittedName>
        <fullName evidence="1">Uncharacterized protein</fullName>
    </submittedName>
</protein>
<gene>
    <name evidence="1" type="ORF">CH338_29950</name>
</gene>
<comment type="caution">
    <text evidence="1">The sequence shown here is derived from an EMBL/GenBank/DDBJ whole genome shotgun (WGS) entry which is preliminary data.</text>
</comment>
<keyword evidence="2" id="KW-1185">Reference proteome</keyword>
<proteinExistence type="predicted"/>
<accession>A0A327JML6</accession>